<proteinExistence type="predicted"/>
<comment type="caution">
    <text evidence="1">The sequence shown here is derived from an EMBL/GenBank/DDBJ whole genome shotgun (WGS) entry which is preliminary data.</text>
</comment>
<evidence type="ECO:0000313" key="1">
    <source>
        <dbReference type="EMBL" id="TVT28932.1"/>
    </source>
</evidence>
<dbReference type="SUPFAM" id="SSF88713">
    <property type="entry name" value="Glycoside hydrolase/deacetylase"/>
    <property type="match status" value="1"/>
</dbReference>
<sequence>MKNGTFIISVDFELYWGYLGFTDYDKCVDRFHLTRDVASRMIETFEENEMKVTWATVGFLMLEGNDELNRMMPRILKPSYTRRVIDNYHNYENLLEKENFCEGVFFASDIVEALKNSSYQTIGTHTFSHYLCLESGQSEAEFYNDMKMAKAVADDRNIAFRSIVFPRNQFEQKHLEIISKFGIDIFRGTPEHFIYKPRGKHNYFIRGLRLVDLYFNITGNHTHPHAVPSEALYDIKASRFLRPLNRTNRISRSLQLRRIRQEMTAAAKNNHYYHLWWHPHNFTVSPEENFKFLEEIIAHYKVLEEKYGFCSESMESYVEKVNA</sequence>
<name>A0A558AXE2_9STAP</name>
<dbReference type="Proteomes" id="UP000315103">
    <property type="component" value="Unassembled WGS sequence"/>
</dbReference>
<protein>
    <submittedName>
        <fullName evidence="1">Polysaccharide deacetylase family protein</fullName>
    </submittedName>
</protein>
<reference evidence="1 2" key="1">
    <citation type="submission" date="2019-07" db="EMBL/GenBank/DDBJ databases">
        <title>Salinicoccus cyprini sp. nov., isolated from gastro-intestinal tract of mirror carp, Cyprinus carpio var. specularis, collected from Gobind Sagar Reservoir, Himachal Pradesh, India.</title>
        <authorList>
            <person name="Talwar C."/>
            <person name="Singh A.K."/>
            <person name="Lal R."/>
            <person name="Negi R.K."/>
        </authorList>
    </citation>
    <scope>NUCLEOTIDE SEQUENCE [LARGE SCALE GENOMIC DNA]</scope>
    <source>
        <strain evidence="1 2">CT19</strain>
    </source>
</reference>
<organism evidence="1 2">
    <name type="scientific">Salinicoccus cyprini</name>
    <dbReference type="NCBI Taxonomy" id="2493691"/>
    <lineage>
        <taxon>Bacteria</taxon>
        <taxon>Bacillati</taxon>
        <taxon>Bacillota</taxon>
        <taxon>Bacilli</taxon>
        <taxon>Bacillales</taxon>
        <taxon>Staphylococcaceae</taxon>
        <taxon>Salinicoccus</taxon>
    </lineage>
</organism>
<evidence type="ECO:0000313" key="2">
    <source>
        <dbReference type="Proteomes" id="UP000315103"/>
    </source>
</evidence>
<accession>A0A558AXE2</accession>
<dbReference type="EMBL" id="VMSJ01000001">
    <property type="protein sequence ID" value="TVT28932.1"/>
    <property type="molecule type" value="Genomic_DNA"/>
</dbReference>
<dbReference type="Gene3D" id="3.20.20.370">
    <property type="entry name" value="Glycoside hydrolase/deacetylase"/>
    <property type="match status" value="1"/>
</dbReference>
<dbReference type="InterPro" id="IPR011330">
    <property type="entry name" value="Glyco_hydro/deAcase_b/a-brl"/>
</dbReference>
<dbReference type="AlphaFoldDB" id="A0A558AXE2"/>
<gene>
    <name evidence="1" type="ORF">FO441_01240</name>
</gene>
<keyword evidence="2" id="KW-1185">Reference proteome</keyword>
<dbReference type="GO" id="GO:0005975">
    <property type="term" value="P:carbohydrate metabolic process"/>
    <property type="evidence" value="ECO:0007669"/>
    <property type="project" value="InterPro"/>
</dbReference>
<dbReference type="RefSeq" id="WP_145284639.1">
    <property type="nucleotide sequence ID" value="NZ_VMSJ01000001.1"/>
</dbReference>
<dbReference type="OrthoDB" id="7836272at2"/>